<evidence type="ECO:0000313" key="4">
    <source>
        <dbReference type="EMBL" id="PIS15262.1"/>
    </source>
</evidence>
<organism evidence="4 5">
    <name type="scientific">Candidatus Shapirobacteria bacterium CG09_land_8_20_14_0_10_38_17</name>
    <dbReference type="NCBI Taxonomy" id="1974884"/>
    <lineage>
        <taxon>Bacteria</taxon>
        <taxon>Candidatus Shapironibacteriota</taxon>
    </lineage>
</organism>
<dbReference type="EMBL" id="PEZH01000015">
    <property type="protein sequence ID" value="PIS15262.1"/>
    <property type="molecule type" value="Genomic_DNA"/>
</dbReference>
<dbReference type="Pfam" id="PF00293">
    <property type="entry name" value="NUDIX"/>
    <property type="match status" value="1"/>
</dbReference>
<evidence type="ECO:0000259" key="3">
    <source>
        <dbReference type="PROSITE" id="PS51462"/>
    </source>
</evidence>
<dbReference type="PROSITE" id="PS00893">
    <property type="entry name" value="NUDIX_BOX"/>
    <property type="match status" value="1"/>
</dbReference>
<dbReference type="SUPFAM" id="SSF55811">
    <property type="entry name" value="Nudix"/>
    <property type="match status" value="1"/>
</dbReference>
<protein>
    <recommendedName>
        <fullName evidence="3">Nudix hydrolase domain-containing protein</fullName>
    </recommendedName>
</protein>
<proteinExistence type="predicted"/>
<dbReference type="AlphaFoldDB" id="A0A2H0WRG1"/>
<dbReference type="PANTHER" id="PTHR43046">
    <property type="entry name" value="GDP-MANNOSE MANNOSYL HYDROLASE"/>
    <property type="match status" value="1"/>
</dbReference>
<accession>A0A2H0WRG1</accession>
<name>A0A2H0WRG1_9BACT</name>
<dbReference type="Proteomes" id="UP000231282">
    <property type="component" value="Unassembled WGS sequence"/>
</dbReference>
<sequence length="152" mass="17783">MEDPKIKIRARLVIIKNRQVLLSYTAKEKFYFYIGGKLEYGETLLEGCQREIKEECGEAVNFQFKKILYISDFILPEKKEHSLEIYVLGDVNKYQEIEGVKDNEFDGAHWQTWVDLNKLSKINVLPKSLTKQLISDWQNNFVGETKYLGQIG</sequence>
<evidence type="ECO:0000313" key="5">
    <source>
        <dbReference type="Proteomes" id="UP000231282"/>
    </source>
</evidence>
<reference evidence="5" key="1">
    <citation type="submission" date="2017-09" db="EMBL/GenBank/DDBJ databases">
        <title>Depth-based differentiation of microbial function through sediment-hosted aquifers and enrichment of novel symbionts in the deep terrestrial subsurface.</title>
        <authorList>
            <person name="Probst A.J."/>
            <person name="Ladd B."/>
            <person name="Jarett J.K."/>
            <person name="Geller-Mcgrath D.E."/>
            <person name="Sieber C.M.K."/>
            <person name="Emerson J.B."/>
            <person name="Anantharaman K."/>
            <person name="Thomas B.C."/>
            <person name="Malmstrom R."/>
            <person name="Stieglmeier M."/>
            <person name="Klingl A."/>
            <person name="Woyke T."/>
            <person name="Ryan C.M."/>
            <person name="Banfield J.F."/>
        </authorList>
    </citation>
    <scope>NUCLEOTIDE SEQUENCE [LARGE SCALE GENOMIC DNA]</scope>
</reference>
<keyword evidence="2" id="KW-0378">Hydrolase</keyword>
<comment type="caution">
    <text evidence="4">The sequence shown here is derived from an EMBL/GenBank/DDBJ whole genome shotgun (WGS) entry which is preliminary data.</text>
</comment>
<dbReference type="PANTHER" id="PTHR43046:SF14">
    <property type="entry name" value="MUTT_NUDIX FAMILY PROTEIN"/>
    <property type="match status" value="1"/>
</dbReference>
<dbReference type="Gene3D" id="3.90.79.10">
    <property type="entry name" value="Nucleoside Triphosphate Pyrophosphohydrolase"/>
    <property type="match status" value="1"/>
</dbReference>
<feature type="domain" description="Nudix hydrolase" evidence="3">
    <location>
        <begin position="4"/>
        <end position="133"/>
    </location>
</feature>
<evidence type="ECO:0000256" key="1">
    <source>
        <dbReference type="ARBA" id="ARBA00001946"/>
    </source>
</evidence>
<evidence type="ECO:0000256" key="2">
    <source>
        <dbReference type="ARBA" id="ARBA00022801"/>
    </source>
</evidence>
<dbReference type="InterPro" id="IPR000086">
    <property type="entry name" value="NUDIX_hydrolase_dom"/>
</dbReference>
<dbReference type="InterPro" id="IPR020084">
    <property type="entry name" value="NUDIX_hydrolase_CS"/>
</dbReference>
<comment type="cofactor">
    <cofactor evidence="1">
        <name>Mg(2+)</name>
        <dbReference type="ChEBI" id="CHEBI:18420"/>
    </cofactor>
</comment>
<dbReference type="InterPro" id="IPR015797">
    <property type="entry name" value="NUDIX_hydrolase-like_dom_sf"/>
</dbReference>
<gene>
    <name evidence="4" type="ORF">COT63_00835</name>
</gene>
<dbReference type="PROSITE" id="PS51462">
    <property type="entry name" value="NUDIX"/>
    <property type="match status" value="1"/>
</dbReference>
<dbReference type="GO" id="GO:0016787">
    <property type="term" value="F:hydrolase activity"/>
    <property type="evidence" value="ECO:0007669"/>
    <property type="project" value="UniProtKB-KW"/>
</dbReference>